<evidence type="ECO:0000256" key="1">
    <source>
        <dbReference type="ARBA" id="ARBA00022737"/>
    </source>
</evidence>
<dbReference type="InterPro" id="IPR006626">
    <property type="entry name" value="PbH1"/>
</dbReference>
<dbReference type="InterPro" id="IPR011050">
    <property type="entry name" value="Pectin_lyase_fold/virulence"/>
</dbReference>
<dbReference type="InterPro" id="IPR011009">
    <property type="entry name" value="Kinase-like_dom_sf"/>
</dbReference>
<dbReference type="CDD" id="cd14014">
    <property type="entry name" value="STKc_PknB_like"/>
    <property type="match status" value="1"/>
</dbReference>
<dbReference type="GO" id="GO:0005524">
    <property type="term" value="F:ATP binding"/>
    <property type="evidence" value="ECO:0007669"/>
    <property type="project" value="InterPro"/>
</dbReference>
<dbReference type="Gene3D" id="3.30.200.20">
    <property type="entry name" value="Phosphorylase Kinase, domain 1"/>
    <property type="match status" value="1"/>
</dbReference>
<dbReference type="Gene3D" id="1.10.510.10">
    <property type="entry name" value="Transferase(Phosphotransferase) domain 1"/>
    <property type="match status" value="1"/>
</dbReference>
<dbReference type="InterPro" id="IPR051550">
    <property type="entry name" value="SCF-Subunits/Alg-Epimerases"/>
</dbReference>
<sequence>MTICCLNPDCQNPTHSNLSGTEVTVGGNCEQCNAPLLLLRNRYRPIESRGGGAGGVGKTYLAEDADKGNEKCIIKQFVPPIPGKLTLEKVKERFEQRARELQQLGEYPQIPTLLAYFEENGGFYSIYQFIEGESLAAQLHQQNTFSPEQVAAILRECLGILKFIHEKGVIHGDIKPENILTSRNLMVAGEKTTGQLVLIDFAFHQLLTAVALPELGISSGDWGYQPLEHLEDGESYPESDLYGLGVTGYQLLTGGDPAAMWQQWGYGWTSQWRSHLPIGMTEAPQGVSRQLIPVLDRLLQPDYRQRYHAANLAEADLAEPITPPIIAPTPIEELKRGPLPAWTRRRFVQRTMFAAGGVVVGLALHAVGSELLENTKFLTVSKRGRGFRTINDAIKKAEPGAKITVMPGVYQESIVIDKPLEIVGKGPADQIQIESSEGDCIIMKTDSAVVKGITFHGEDKQAYAVYVTQGELILENCTIASDTLAGVGIFGAGVCQIRRCQIKNGKGAGVLVSDGAVAMIEDCQISGNAHAGVEIKQGGNPVIRRCEIKDGKQSGIFVHSKGLGVIEDCQISGNKFAGVEIKAQGNPLIRRCQINKNQYYAVFVHKDGTGTIEASNLSGNGRGPWRIDAGAKIEQKGNQV</sequence>
<name>A0A7C3ZHS9_9CYAN</name>
<dbReference type="EMBL" id="DSPX01000129">
    <property type="protein sequence ID" value="HGG01540.1"/>
    <property type="molecule type" value="Genomic_DNA"/>
</dbReference>
<reference evidence="3" key="1">
    <citation type="journal article" date="2020" name="mSystems">
        <title>Genome- and Community-Level Interaction Insights into Carbon Utilization and Element Cycling Functions of Hydrothermarchaeota in Hydrothermal Sediment.</title>
        <authorList>
            <person name="Zhou Z."/>
            <person name="Liu Y."/>
            <person name="Xu W."/>
            <person name="Pan J."/>
            <person name="Luo Z.H."/>
            <person name="Li M."/>
        </authorList>
    </citation>
    <scope>NUCLEOTIDE SEQUENCE [LARGE SCALE GENOMIC DNA]</scope>
    <source>
        <strain evidence="3">SpSt-374</strain>
    </source>
</reference>
<dbReference type="SMART" id="SM00220">
    <property type="entry name" value="S_TKc"/>
    <property type="match status" value="1"/>
</dbReference>
<dbReference type="GO" id="GO:0004672">
    <property type="term" value="F:protein kinase activity"/>
    <property type="evidence" value="ECO:0007669"/>
    <property type="project" value="InterPro"/>
</dbReference>
<comment type="caution">
    <text evidence="3">The sequence shown here is derived from an EMBL/GenBank/DDBJ whole genome shotgun (WGS) entry which is preliminary data.</text>
</comment>
<dbReference type="GO" id="GO:0006511">
    <property type="term" value="P:ubiquitin-dependent protein catabolic process"/>
    <property type="evidence" value="ECO:0007669"/>
    <property type="project" value="TreeGrafter"/>
</dbReference>
<feature type="domain" description="Protein kinase" evidence="2">
    <location>
        <begin position="45"/>
        <end position="322"/>
    </location>
</feature>
<proteinExistence type="predicted"/>
<dbReference type="SUPFAM" id="SSF56112">
    <property type="entry name" value="Protein kinase-like (PK-like)"/>
    <property type="match status" value="1"/>
</dbReference>
<dbReference type="PROSITE" id="PS50011">
    <property type="entry name" value="PROTEIN_KINASE_DOM"/>
    <property type="match status" value="1"/>
</dbReference>
<dbReference type="PANTHER" id="PTHR22990">
    <property type="entry name" value="F-BOX ONLY PROTEIN"/>
    <property type="match status" value="1"/>
</dbReference>
<dbReference type="PANTHER" id="PTHR22990:SF15">
    <property type="entry name" value="F-BOX ONLY PROTEIN 10"/>
    <property type="match status" value="1"/>
</dbReference>
<keyword evidence="1" id="KW-0677">Repeat</keyword>
<dbReference type="InterPro" id="IPR000719">
    <property type="entry name" value="Prot_kinase_dom"/>
</dbReference>
<organism evidence="3">
    <name type="scientific">Planktothricoides sp. SpSt-374</name>
    <dbReference type="NCBI Taxonomy" id="2282167"/>
    <lineage>
        <taxon>Bacteria</taxon>
        <taxon>Bacillati</taxon>
        <taxon>Cyanobacteriota</taxon>
        <taxon>Cyanophyceae</taxon>
        <taxon>Oscillatoriophycideae</taxon>
        <taxon>Oscillatoriales</taxon>
        <taxon>Oscillatoriaceae</taxon>
        <taxon>Planktothricoides</taxon>
    </lineage>
</organism>
<evidence type="ECO:0000259" key="2">
    <source>
        <dbReference type="PROSITE" id="PS50011"/>
    </source>
</evidence>
<dbReference type="InterPro" id="IPR008271">
    <property type="entry name" value="Ser/Thr_kinase_AS"/>
</dbReference>
<dbReference type="SUPFAM" id="SSF51126">
    <property type="entry name" value="Pectin lyase-like"/>
    <property type="match status" value="1"/>
</dbReference>
<dbReference type="Pfam" id="PF00069">
    <property type="entry name" value="Pkinase"/>
    <property type="match status" value="1"/>
</dbReference>
<dbReference type="PROSITE" id="PS00108">
    <property type="entry name" value="PROTEIN_KINASE_ST"/>
    <property type="match status" value="1"/>
</dbReference>
<dbReference type="SMART" id="SM00710">
    <property type="entry name" value="PbH1"/>
    <property type="match status" value="6"/>
</dbReference>
<dbReference type="Gene3D" id="2.160.20.10">
    <property type="entry name" value="Single-stranded right-handed beta-helix, Pectin lyase-like"/>
    <property type="match status" value="1"/>
</dbReference>
<dbReference type="AlphaFoldDB" id="A0A7C3ZHS9"/>
<accession>A0A7C3ZHS9</accession>
<protein>
    <submittedName>
        <fullName evidence="3">DUF1565 domain-containing protein</fullName>
    </submittedName>
</protein>
<dbReference type="InterPro" id="IPR012334">
    <property type="entry name" value="Pectin_lyas_fold"/>
</dbReference>
<gene>
    <name evidence="3" type="ORF">ENR15_13050</name>
</gene>
<dbReference type="InterPro" id="IPR039448">
    <property type="entry name" value="Beta_helix"/>
</dbReference>
<dbReference type="Pfam" id="PF13229">
    <property type="entry name" value="Beta_helix"/>
    <property type="match status" value="1"/>
</dbReference>
<evidence type="ECO:0000313" key="3">
    <source>
        <dbReference type="EMBL" id="HGG01540.1"/>
    </source>
</evidence>